<protein>
    <submittedName>
        <fullName evidence="2">Uncharacterized protein</fullName>
    </submittedName>
</protein>
<keyword evidence="3" id="KW-1185">Reference proteome</keyword>
<reference evidence="2" key="1">
    <citation type="journal article" date="2022" name="Int. J. Mol. Sci.">
        <title>Draft Genome of Tanacetum Coccineum: Genomic Comparison of Closely Related Tanacetum-Family Plants.</title>
        <authorList>
            <person name="Yamashiro T."/>
            <person name="Shiraishi A."/>
            <person name="Nakayama K."/>
            <person name="Satake H."/>
        </authorList>
    </citation>
    <scope>NUCLEOTIDE SEQUENCE</scope>
</reference>
<dbReference type="Proteomes" id="UP001151760">
    <property type="component" value="Unassembled WGS sequence"/>
</dbReference>
<evidence type="ECO:0000313" key="3">
    <source>
        <dbReference type="Proteomes" id="UP001151760"/>
    </source>
</evidence>
<name>A0ABQ4ZX35_9ASTR</name>
<evidence type="ECO:0000256" key="1">
    <source>
        <dbReference type="SAM" id="MobiDB-lite"/>
    </source>
</evidence>
<dbReference type="EMBL" id="BQNB010011763">
    <property type="protein sequence ID" value="GJS94854.1"/>
    <property type="molecule type" value="Genomic_DNA"/>
</dbReference>
<evidence type="ECO:0000313" key="2">
    <source>
        <dbReference type="EMBL" id="GJS94854.1"/>
    </source>
</evidence>
<reference evidence="2" key="2">
    <citation type="submission" date="2022-01" db="EMBL/GenBank/DDBJ databases">
        <authorList>
            <person name="Yamashiro T."/>
            <person name="Shiraishi A."/>
            <person name="Satake H."/>
            <person name="Nakayama K."/>
        </authorList>
    </citation>
    <scope>NUCLEOTIDE SEQUENCE</scope>
</reference>
<proteinExistence type="predicted"/>
<comment type="caution">
    <text evidence="2">The sequence shown here is derived from an EMBL/GenBank/DDBJ whole genome shotgun (WGS) entry which is preliminary data.</text>
</comment>
<feature type="region of interest" description="Disordered" evidence="1">
    <location>
        <begin position="229"/>
        <end position="257"/>
    </location>
</feature>
<accession>A0ABQ4ZX35</accession>
<organism evidence="2 3">
    <name type="scientific">Tanacetum coccineum</name>
    <dbReference type="NCBI Taxonomy" id="301880"/>
    <lineage>
        <taxon>Eukaryota</taxon>
        <taxon>Viridiplantae</taxon>
        <taxon>Streptophyta</taxon>
        <taxon>Embryophyta</taxon>
        <taxon>Tracheophyta</taxon>
        <taxon>Spermatophyta</taxon>
        <taxon>Magnoliopsida</taxon>
        <taxon>eudicotyledons</taxon>
        <taxon>Gunneridae</taxon>
        <taxon>Pentapetalae</taxon>
        <taxon>asterids</taxon>
        <taxon>campanulids</taxon>
        <taxon>Asterales</taxon>
        <taxon>Asteraceae</taxon>
        <taxon>Asteroideae</taxon>
        <taxon>Anthemideae</taxon>
        <taxon>Anthemidinae</taxon>
        <taxon>Tanacetum</taxon>
    </lineage>
</organism>
<gene>
    <name evidence="2" type="ORF">Tco_0801822</name>
</gene>
<sequence length="356" mass="40096">MEKEDMKLIEQSVEFLRSISITNNDDDCNILSEAREKVSGVHRDLPDKISSNTDLAYFIIQDSKSAVINELNDVCNKLSDLSIKAGIQDYVASIQDDDDYTSYDDAADVDVDDDDDDDVYDDDGEISVYLKKKAYHAIKTVRAALSCTSDVAVSSSEDLSLMICKSRSQVENHLNVICNNVSNLTYKRDLSHHLIGFKQACLNLPNLPSQILDSSLDYTEWKRMSSRSEQKSKSCSGEAESGSGGCKSPIDIPENHEANDELGDIDYYYHYPNKCMEEEDERYYPRVIRIGNWDPKYEGQGISLLDPSALRDYSEDELDLTNMSEGSPNIHLLDELLTSMSEGSPKFHREDSKMPP</sequence>